<dbReference type="Ensembl" id="ENSPMAT00000005383.1">
    <property type="protein sequence ID" value="ENSPMAP00000005363.1"/>
    <property type="gene ID" value="ENSPMAG00000004900.1"/>
</dbReference>
<keyword evidence="1" id="KW-1133">Transmembrane helix</keyword>
<evidence type="ECO:0000313" key="2">
    <source>
        <dbReference type="Ensembl" id="ENSPMAP00000005363.1"/>
    </source>
</evidence>
<keyword evidence="1" id="KW-0472">Membrane</keyword>
<protein>
    <submittedName>
        <fullName evidence="2">Uncharacterized protein</fullName>
    </submittedName>
</protein>
<reference evidence="2" key="2">
    <citation type="submission" date="2025-09" db="UniProtKB">
        <authorList>
            <consortium name="Ensembl"/>
        </authorList>
    </citation>
    <scope>IDENTIFICATION</scope>
</reference>
<organism evidence="2">
    <name type="scientific">Petromyzon marinus</name>
    <name type="common">Sea lamprey</name>
    <dbReference type="NCBI Taxonomy" id="7757"/>
    <lineage>
        <taxon>Eukaryota</taxon>
        <taxon>Metazoa</taxon>
        <taxon>Chordata</taxon>
        <taxon>Craniata</taxon>
        <taxon>Vertebrata</taxon>
        <taxon>Cyclostomata</taxon>
        <taxon>Hyperoartia</taxon>
        <taxon>Petromyzontiformes</taxon>
        <taxon>Petromyzontidae</taxon>
        <taxon>Petromyzon</taxon>
    </lineage>
</organism>
<feature type="transmembrane region" description="Helical" evidence="1">
    <location>
        <begin position="107"/>
        <end position="130"/>
    </location>
</feature>
<proteinExistence type="predicted"/>
<sequence length="131" mass="15808">MSLSPTRLNYLVCVCVFIHLMVYLALYIRQYISCKYLKLYFYVHSLSRIITWYVPSNFHGFISLTYRYYTLVHISLYYKSVNISLNLSCMSLYRCAINLCIYLTSNIYIYSIHVSVYRYIVYFILFRLVLL</sequence>
<reference evidence="2" key="1">
    <citation type="submission" date="2025-08" db="UniProtKB">
        <authorList>
            <consortium name="Ensembl"/>
        </authorList>
    </citation>
    <scope>IDENTIFICATION</scope>
</reference>
<evidence type="ECO:0000256" key="1">
    <source>
        <dbReference type="SAM" id="Phobius"/>
    </source>
</evidence>
<feature type="transmembrane region" description="Helical" evidence="1">
    <location>
        <begin position="6"/>
        <end position="27"/>
    </location>
</feature>
<dbReference type="HOGENOM" id="CLU_1932410_0_0_1"/>
<dbReference type="AlphaFoldDB" id="S4RJI0"/>
<name>S4RJI0_PETMA</name>
<keyword evidence="1" id="KW-0812">Transmembrane</keyword>
<accession>S4RJI0</accession>